<accession>A0A5R8NP03</accession>
<dbReference type="SUPFAM" id="SSF109854">
    <property type="entry name" value="DinB/YfiT-like putative metalloenzymes"/>
    <property type="match status" value="1"/>
</dbReference>
<proteinExistence type="predicted"/>
<dbReference type="InterPro" id="IPR017517">
    <property type="entry name" value="Maleyloyr_isom"/>
</dbReference>
<evidence type="ECO:0000259" key="1">
    <source>
        <dbReference type="Pfam" id="PF11716"/>
    </source>
</evidence>
<evidence type="ECO:0000313" key="3">
    <source>
        <dbReference type="Proteomes" id="UP000306378"/>
    </source>
</evidence>
<dbReference type="InterPro" id="IPR024344">
    <property type="entry name" value="MDMPI_metal-binding"/>
</dbReference>
<dbReference type="Gene3D" id="1.20.120.450">
    <property type="entry name" value="dinb family like domain"/>
    <property type="match status" value="1"/>
</dbReference>
<feature type="domain" description="Mycothiol-dependent maleylpyruvate isomerase metal-binding" evidence="1">
    <location>
        <begin position="11"/>
        <end position="53"/>
    </location>
</feature>
<organism evidence="2 3">
    <name type="scientific">Nocardia cyriacigeorgica</name>
    <dbReference type="NCBI Taxonomy" id="135487"/>
    <lineage>
        <taxon>Bacteria</taxon>
        <taxon>Bacillati</taxon>
        <taxon>Actinomycetota</taxon>
        <taxon>Actinomycetes</taxon>
        <taxon>Mycobacteriales</taxon>
        <taxon>Nocardiaceae</taxon>
        <taxon>Nocardia</taxon>
    </lineage>
</organism>
<dbReference type="InterPro" id="IPR034660">
    <property type="entry name" value="DinB/YfiT-like"/>
</dbReference>
<dbReference type="AlphaFoldDB" id="A0A5R8NP03"/>
<dbReference type="GO" id="GO:0016853">
    <property type="term" value="F:isomerase activity"/>
    <property type="evidence" value="ECO:0007669"/>
    <property type="project" value="UniProtKB-KW"/>
</dbReference>
<keyword evidence="2" id="KW-0413">Isomerase</keyword>
<keyword evidence="2" id="KW-0670">Pyruvate</keyword>
<reference evidence="2 3" key="1">
    <citation type="submission" date="2019-05" db="EMBL/GenBank/DDBJ databases">
        <title>Genomes sequences of two Nocardia cyriacigeorgica environmental isolates, type strains Nocardia asteroides ATCC 19247 and Nocardia cyriacigeorgica DSM 44484.</title>
        <authorList>
            <person name="Vautrin F."/>
            <person name="Bergeron E."/>
            <person name="Dubost A."/>
            <person name="Abrouk D."/>
            <person name="Rodriguez Nava V."/>
            <person name="Pujic P."/>
        </authorList>
    </citation>
    <scope>NUCLEOTIDE SEQUENCE [LARGE SCALE GENOMIC DNA]</scope>
    <source>
        <strain evidence="2 3">EML 446</strain>
    </source>
</reference>
<gene>
    <name evidence="2" type="ORF">FEK34_13775</name>
</gene>
<dbReference type="Proteomes" id="UP000306378">
    <property type="component" value="Unassembled WGS sequence"/>
</dbReference>
<dbReference type="EMBL" id="VBUT01000005">
    <property type="protein sequence ID" value="TLF77412.1"/>
    <property type="molecule type" value="Genomic_DNA"/>
</dbReference>
<dbReference type="Pfam" id="PF11716">
    <property type="entry name" value="MDMPI_N"/>
    <property type="match status" value="1"/>
</dbReference>
<protein>
    <submittedName>
        <fullName evidence="2">Maleylpyruvate isomerase family mycothiol-dependent enzyme</fullName>
    </submittedName>
</protein>
<dbReference type="GO" id="GO:0046872">
    <property type="term" value="F:metal ion binding"/>
    <property type="evidence" value="ECO:0007669"/>
    <property type="project" value="InterPro"/>
</dbReference>
<evidence type="ECO:0000313" key="2">
    <source>
        <dbReference type="EMBL" id="TLF77412.1"/>
    </source>
</evidence>
<dbReference type="NCBIfam" id="TIGR03083">
    <property type="entry name" value="maleylpyruvate isomerase family mycothiol-dependent enzyme"/>
    <property type="match status" value="1"/>
</dbReference>
<dbReference type="RefSeq" id="WP_138448274.1">
    <property type="nucleotide sequence ID" value="NZ_VBUT01000005.1"/>
</dbReference>
<sequence>MTDTEVRAAIAEQRRYLTEVLGGLDEAGWDAPTLCEGWRVREVVAHITMPYRLSLPRFVLGMIKAGGNFNRMSDRSARADAAELTSSQLLTCLHDNVNHPWKPPGGGYVGALSHDVVHGLDITVGIGLDDVLPEHRLRPVLESVRPKQVKYFGVDLDGIQLRADDLDWSYGTGTPLTGRAQDLLLVLSGRTLPAGHLHGPAAERFSTSR</sequence>
<name>A0A5R8NP03_9NOCA</name>
<comment type="caution">
    <text evidence="2">The sequence shown here is derived from an EMBL/GenBank/DDBJ whole genome shotgun (WGS) entry which is preliminary data.</text>
</comment>